<reference evidence="1 2" key="1">
    <citation type="submission" date="2020-04" db="EMBL/GenBank/DDBJ databases">
        <title>Perkinsus olseni comparative genomics.</title>
        <authorList>
            <person name="Bogema D.R."/>
        </authorList>
    </citation>
    <scope>NUCLEOTIDE SEQUENCE [LARGE SCALE GENOMIC DNA]</scope>
    <source>
        <strain evidence="1">ATCC PRA-179</strain>
    </source>
</reference>
<gene>
    <name evidence="1" type="ORF">FOZ61_002042</name>
</gene>
<dbReference type="Gene3D" id="3.20.20.190">
    <property type="entry name" value="Phosphatidylinositol (PI) phosphodiesterase"/>
    <property type="match status" value="1"/>
</dbReference>
<dbReference type="EMBL" id="JABAHT010000154">
    <property type="protein sequence ID" value="KAF4662966.1"/>
    <property type="molecule type" value="Genomic_DNA"/>
</dbReference>
<dbReference type="GO" id="GO:0006629">
    <property type="term" value="P:lipid metabolic process"/>
    <property type="evidence" value="ECO:0007669"/>
    <property type="project" value="InterPro"/>
</dbReference>
<proteinExistence type="predicted"/>
<sequence>MAFDIYEDLYVGFTFEVAGKPAFVDGLYHLNKSIATSYILDLSSSELCNWYTRMEELSPEIGLKAGTFLYPDDGEEAIRFEITSDAKVSITLSCGVTPPSATTSGRTREFGDIPLNEWPMLMSHDSATGYISEKTFLWQLSKTQNGDFTAQLNCGVRAFDLRPLCNADGVYMHHGIQPIKYRIEDVVKDIITWAGEHPREFISLVNSHYSPNTDDCKGKVWQTMATLNLMPSIGSDGSCDRLKGLTTNQAMKMTALTGGGHVFVLEGEGMCVDANYDASLTCYRENGDCLKGSPGSEDINKELFLYINETASRKPKTNLTTIQAHWQYDSTSVEKMLKAGSNILNDTKLSGINKKLIGIIPQLEYINLLEVDNACLDGVELAESLKARRENLGQGQAGSTTTSDST</sequence>
<comment type="caution">
    <text evidence="1">The sequence shown here is derived from an EMBL/GenBank/DDBJ whole genome shotgun (WGS) entry which is preliminary data.</text>
</comment>
<name>A0A7J6LUY5_PEROL</name>
<dbReference type="InterPro" id="IPR017946">
    <property type="entry name" value="PLC-like_Pdiesterase_TIM-brl"/>
</dbReference>
<dbReference type="GO" id="GO:0008081">
    <property type="term" value="F:phosphoric diester hydrolase activity"/>
    <property type="evidence" value="ECO:0007669"/>
    <property type="project" value="InterPro"/>
</dbReference>
<dbReference type="AlphaFoldDB" id="A0A7J6LUY5"/>
<accession>A0A7J6LUY5</accession>
<dbReference type="PANTHER" id="PTHR13593:SF113">
    <property type="entry name" value="SI:DKEY-266F7.9"/>
    <property type="match status" value="1"/>
</dbReference>
<evidence type="ECO:0000313" key="1">
    <source>
        <dbReference type="EMBL" id="KAF4662966.1"/>
    </source>
</evidence>
<dbReference type="InterPro" id="IPR051057">
    <property type="entry name" value="PI-PLC_domain"/>
</dbReference>
<dbReference type="CDD" id="cd08557">
    <property type="entry name" value="PI-PLCc_bacteria_like"/>
    <property type="match status" value="1"/>
</dbReference>
<evidence type="ECO:0000313" key="2">
    <source>
        <dbReference type="Proteomes" id="UP000570595"/>
    </source>
</evidence>
<dbReference type="SUPFAM" id="SSF51695">
    <property type="entry name" value="PLC-like phosphodiesterases"/>
    <property type="match status" value="1"/>
</dbReference>
<dbReference type="OrthoDB" id="409851at2759"/>
<organism evidence="1 2">
    <name type="scientific">Perkinsus olseni</name>
    <name type="common">Perkinsus atlanticus</name>
    <dbReference type="NCBI Taxonomy" id="32597"/>
    <lineage>
        <taxon>Eukaryota</taxon>
        <taxon>Sar</taxon>
        <taxon>Alveolata</taxon>
        <taxon>Perkinsozoa</taxon>
        <taxon>Perkinsea</taxon>
        <taxon>Perkinsida</taxon>
        <taxon>Perkinsidae</taxon>
        <taxon>Perkinsus</taxon>
    </lineage>
</organism>
<protein>
    <submittedName>
        <fullName evidence="1">Uncharacterized protein</fullName>
    </submittedName>
</protein>
<dbReference type="PANTHER" id="PTHR13593">
    <property type="match status" value="1"/>
</dbReference>
<dbReference type="PROSITE" id="PS50007">
    <property type="entry name" value="PIPLC_X_DOMAIN"/>
    <property type="match status" value="1"/>
</dbReference>
<dbReference type="Proteomes" id="UP000570595">
    <property type="component" value="Unassembled WGS sequence"/>
</dbReference>